<evidence type="ECO:0000256" key="1">
    <source>
        <dbReference type="SAM" id="MobiDB-lite"/>
    </source>
</evidence>
<reference evidence="2 3" key="1">
    <citation type="submission" date="2014-02" db="EMBL/GenBank/DDBJ databases">
        <title>The genome sequence of Colletotrichum salicis CBS 607.94.</title>
        <authorList>
            <person name="Baroncelli R."/>
            <person name="Thon M.R."/>
        </authorList>
    </citation>
    <scope>NUCLEOTIDE SEQUENCE [LARGE SCALE GENOMIC DNA]</scope>
    <source>
        <strain evidence="2 3">CBS 607.94</strain>
    </source>
</reference>
<dbReference type="Proteomes" id="UP000070121">
    <property type="component" value="Unassembled WGS sequence"/>
</dbReference>
<feature type="non-terminal residue" evidence="2">
    <location>
        <position position="64"/>
    </location>
</feature>
<gene>
    <name evidence="2" type="ORF">CSAL01_13543</name>
</gene>
<proteinExistence type="predicted"/>
<evidence type="ECO:0000313" key="3">
    <source>
        <dbReference type="Proteomes" id="UP000070121"/>
    </source>
</evidence>
<dbReference type="EMBL" id="JFFI01000689">
    <property type="protein sequence ID" value="KXH66395.1"/>
    <property type="molecule type" value="Genomic_DNA"/>
</dbReference>
<protein>
    <submittedName>
        <fullName evidence="2">Uncharacterized protein</fullName>
    </submittedName>
</protein>
<feature type="region of interest" description="Disordered" evidence="1">
    <location>
        <begin position="35"/>
        <end position="54"/>
    </location>
</feature>
<evidence type="ECO:0000313" key="2">
    <source>
        <dbReference type="EMBL" id="KXH66395.1"/>
    </source>
</evidence>
<keyword evidence="3" id="KW-1185">Reference proteome</keyword>
<organism evidence="2 3">
    <name type="scientific">Colletotrichum salicis</name>
    <dbReference type="NCBI Taxonomy" id="1209931"/>
    <lineage>
        <taxon>Eukaryota</taxon>
        <taxon>Fungi</taxon>
        <taxon>Dikarya</taxon>
        <taxon>Ascomycota</taxon>
        <taxon>Pezizomycotina</taxon>
        <taxon>Sordariomycetes</taxon>
        <taxon>Hypocreomycetidae</taxon>
        <taxon>Glomerellales</taxon>
        <taxon>Glomerellaceae</taxon>
        <taxon>Colletotrichum</taxon>
        <taxon>Colletotrichum acutatum species complex</taxon>
    </lineage>
</organism>
<name>A0A135V145_9PEZI</name>
<dbReference type="AlphaFoldDB" id="A0A135V145"/>
<comment type="caution">
    <text evidence="2">The sequence shown here is derived from an EMBL/GenBank/DDBJ whole genome shotgun (WGS) entry which is preliminary data.</text>
</comment>
<sequence>MPRLNPLFLFSLTVALTAYMLSPTLRAFLTSVTTTLTNSPSSQSPDSSKMKKPRMPVYFFSHGG</sequence>
<accession>A0A135V145</accession>